<reference evidence="1 2" key="1">
    <citation type="journal article" date="2014" name="Agronomy (Basel)">
        <title>A Draft Genome Sequence for Ensete ventricosum, the Drought-Tolerant Tree Against Hunger.</title>
        <authorList>
            <person name="Harrison J."/>
            <person name="Moore K.A."/>
            <person name="Paszkiewicz K."/>
            <person name="Jones T."/>
            <person name="Grant M."/>
            <person name="Ambacheew D."/>
            <person name="Muzemil S."/>
            <person name="Studholme D.J."/>
        </authorList>
    </citation>
    <scope>NUCLEOTIDE SEQUENCE [LARGE SCALE GENOMIC DNA]</scope>
</reference>
<dbReference type="AlphaFoldDB" id="A0A426XJR1"/>
<dbReference type="Proteomes" id="UP000287651">
    <property type="component" value="Unassembled WGS sequence"/>
</dbReference>
<organism evidence="1 2">
    <name type="scientific">Ensete ventricosum</name>
    <name type="common">Abyssinian banana</name>
    <name type="synonym">Musa ensete</name>
    <dbReference type="NCBI Taxonomy" id="4639"/>
    <lineage>
        <taxon>Eukaryota</taxon>
        <taxon>Viridiplantae</taxon>
        <taxon>Streptophyta</taxon>
        <taxon>Embryophyta</taxon>
        <taxon>Tracheophyta</taxon>
        <taxon>Spermatophyta</taxon>
        <taxon>Magnoliopsida</taxon>
        <taxon>Liliopsida</taxon>
        <taxon>Zingiberales</taxon>
        <taxon>Musaceae</taxon>
        <taxon>Ensete</taxon>
    </lineage>
</organism>
<comment type="caution">
    <text evidence="1">The sequence shown here is derived from an EMBL/GenBank/DDBJ whole genome shotgun (WGS) entry which is preliminary data.</text>
</comment>
<gene>
    <name evidence="1" type="ORF">B296_00046835</name>
</gene>
<evidence type="ECO:0000313" key="2">
    <source>
        <dbReference type="Proteomes" id="UP000287651"/>
    </source>
</evidence>
<protein>
    <submittedName>
        <fullName evidence="1">Uncharacterized protein</fullName>
    </submittedName>
</protein>
<proteinExistence type="predicted"/>
<dbReference type="EMBL" id="AMZH03019971">
    <property type="protein sequence ID" value="RRT39705.1"/>
    <property type="molecule type" value="Genomic_DNA"/>
</dbReference>
<evidence type="ECO:0000313" key="1">
    <source>
        <dbReference type="EMBL" id="RRT39705.1"/>
    </source>
</evidence>
<sequence length="142" mass="16404">MTIRFGQSQVHGLVQGSDGAVGNSLGVRRKLSEGIRSLLGWHKRVRQKKIETCRKIAEGSRKACRELGRHGPKIKLRHRAKDWMMRWELAERFAKENGKLATNTSGDCRRKTVRLATGDSEVNIKFKPKFEKWREPLLRVNR</sequence>
<name>A0A426XJR1_ENSVE</name>
<accession>A0A426XJR1</accession>